<evidence type="ECO:0000313" key="3">
    <source>
        <dbReference type="Proteomes" id="UP000059574"/>
    </source>
</evidence>
<protein>
    <recommendedName>
        <fullName evidence="1">AB hydrolase-1 domain-containing protein</fullName>
    </recommendedName>
</protein>
<feature type="domain" description="AB hydrolase-1" evidence="1">
    <location>
        <begin position="4"/>
        <end position="58"/>
    </location>
</feature>
<dbReference type="GO" id="GO:0003824">
    <property type="term" value="F:catalytic activity"/>
    <property type="evidence" value="ECO:0007669"/>
    <property type="project" value="UniProtKB-ARBA"/>
</dbReference>
<proteinExistence type="predicted"/>
<evidence type="ECO:0000313" key="2">
    <source>
        <dbReference type="EMBL" id="ALO66635.1"/>
    </source>
</evidence>
<reference evidence="2 3" key="2">
    <citation type="journal article" date="2016" name="J. Biotechnol.">
        <title>Complete genome sequence of Arthrobacter alpinus ERGS4:06, a yellow pigmented bacterium tolerant to cold and radiations isolated from Sikkim Himalaya.</title>
        <authorList>
            <person name="Kumar R."/>
            <person name="Singh D."/>
            <person name="Swarnkar M.K."/>
            <person name="Singh A.K."/>
            <person name="Kumar S."/>
        </authorList>
    </citation>
    <scope>NUCLEOTIDE SEQUENCE [LARGE SCALE GENOMIC DNA]</scope>
    <source>
        <strain evidence="2 3">ERGS4:06</strain>
    </source>
</reference>
<organism evidence="2 3">
    <name type="scientific">Arthrobacter alpinus</name>
    <dbReference type="NCBI Taxonomy" id="656366"/>
    <lineage>
        <taxon>Bacteria</taxon>
        <taxon>Bacillati</taxon>
        <taxon>Actinomycetota</taxon>
        <taxon>Actinomycetes</taxon>
        <taxon>Micrococcales</taxon>
        <taxon>Micrococcaceae</taxon>
        <taxon>Arthrobacter</taxon>
    </lineage>
</organism>
<dbReference type="InterPro" id="IPR000073">
    <property type="entry name" value="AB_hydrolase_1"/>
</dbReference>
<dbReference type="SUPFAM" id="SSF53474">
    <property type="entry name" value="alpha/beta-Hydrolases"/>
    <property type="match status" value="1"/>
</dbReference>
<accession>A0A0S2LZL5</accession>
<name>A0A0S2LZL5_9MICC</name>
<dbReference type="EMBL" id="CP013200">
    <property type="protein sequence ID" value="ALO66635.1"/>
    <property type="molecule type" value="Genomic_DNA"/>
</dbReference>
<gene>
    <name evidence="2" type="ORF">AS189_09210</name>
</gene>
<dbReference type="InterPro" id="IPR029058">
    <property type="entry name" value="AB_hydrolase_fold"/>
</dbReference>
<evidence type="ECO:0000259" key="1">
    <source>
        <dbReference type="Pfam" id="PF00561"/>
    </source>
</evidence>
<dbReference type="Pfam" id="PF00561">
    <property type="entry name" value="Abhydrolase_1"/>
    <property type="match status" value="1"/>
</dbReference>
<reference evidence="3" key="1">
    <citation type="submission" date="2015-11" db="EMBL/GenBank/DDBJ databases">
        <authorList>
            <person name="Kumar R."/>
            <person name="Singh D."/>
            <person name="Swarnkar M.K."/>
            <person name="Singh A.K."/>
            <person name="Kumar S."/>
        </authorList>
    </citation>
    <scope>NUCLEOTIDE SEQUENCE [LARGE SCALE GENOMIC DNA]</scope>
    <source>
        <strain evidence="3">ERGS4:06</strain>
    </source>
</reference>
<sequence length="124" mass="13437">MRNGESFESFDRVAPLLAGFRFYAPDLRGQGGAGNPWDGYSLAEQAADVSAIFQALTDPVGVAWVRQSLSWFPLLHKVPAWFIDDRVDDGTRMPGHVWKSILGGLCSATPPTESGTIDASTLIL</sequence>
<dbReference type="Proteomes" id="UP000059574">
    <property type="component" value="Chromosome"/>
</dbReference>
<dbReference type="Gene3D" id="3.40.50.1820">
    <property type="entry name" value="alpha/beta hydrolase"/>
    <property type="match status" value="1"/>
</dbReference>
<dbReference type="AlphaFoldDB" id="A0A0S2LZL5"/>